<accession>A0ABU9HPX7</accession>
<dbReference type="RefSeq" id="WP_341701228.1">
    <property type="nucleotide sequence ID" value="NZ_JBBYHU010000031.1"/>
</dbReference>
<keyword evidence="3" id="KW-1185">Reference proteome</keyword>
<evidence type="ECO:0000256" key="1">
    <source>
        <dbReference type="SAM" id="SignalP"/>
    </source>
</evidence>
<evidence type="ECO:0000313" key="2">
    <source>
        <dbReference type="EMBL" id="MEL1242021.1"/>
    </source>
</evidence>
<dbReference type="Proteomes" id="UP001398556">
    <property type="component" value="Unassembled WGS sequence"/>
</dbReference>
<sequence length="183" mass="21046">MKKYYLYKIVCLLLLVTGNFSCTSDLNFDQVNDLKLTPVYEANFSYFDIPATAFVTSTGSEIKWDSDVEEFDVFRDKYLNSYLQKVDFYFEINNTINRAFKFNIVLLDANSNTLTSMNFDIPAYSGSSNVVKKTEVFENSRLELLKRARKMRFFIELQSGPALNSNSIGDLVLRSSATVYLEI</sequence>
<proteinExistence type="predicted"/>
<dbReference type="EMBL" id="JBBYHU010000031">
    <property type="protein sequence ID" value="MEL1242021.1"/>
    <property type="molecule type" value="Genomic_DNA"/>
</dbReference>
<reference evidence="2 3" key="1">
    <citation type="submission" date="2024-04" db="EMBL/GenBank/DDBJ databases">
        <title>Flavobacterium sp. DGU99 16S ribosomal RNA gene Genome sequencing and assembly.</title>
        <authorList>
            <person name="Park S."/>
        </authorList>
    </citation>
    <scope>NUCLEOTIDE SEQUENCE [LARGE SCALE GENOMIC DNA]</scope>
    <source>
        <strain evidence="2 3">DGU99</strain>
    </source>
</reference>
<keyword evidence="1" id="KW-0732">Signal</keyword>
<evidence type="ECO:0000313" key="3">
    <source>
        <dbReference type="Proteomes" id="UP001398556"/>
    </source>
</evidence>
<comment type="caution">
    <text evidence="2">The sequence shown here is derived from an EMBL/GenBank/DDBJ whole genome shotgun (WGS) entry which is preliminary data.</text>
</comment>
<evidence type="ECO:0008006" key="4">
    <source>
        <dbReference type="Google" id="ProtNLM"/>
    </source>
</evidence>
<feature type="signal peptide" evidence="1">
    <location>
        <begin position="1"/>
        <end position="23"/>
    </location>
</feature>
<feature type="chain" id="PRO_5046395338" description="Gliding motility-associated lipoprotein GldH" evidence="1">
    <location>
        <begin position="24"/>
        <end position="183"/>
    </location>
</feature>
<gene>
    <name evidence="2" type="ORF">AAEO59_13250</name>
</gene>
<name>A0ABU9HPX7_9FLAO</name>
<organism evidence="2 3">
    <name type="scientific">Flavobacterium flavipallidum</name>
    <dbReference type="NCBI Taxonomy" id="3139140"/>
    <lineage>
        <taxon>Bacteria</taxon>
        <taxon>Pseudomonadati</taxon>
        <taxon>Bacteroidota</taxon>
        <taxon>Flavobacteriia</taxon>
        <taxon>Flavobacteriales</taxon>
        <taxon>Flavobacteriaceae</taxon>
        <taxon>Flavobacterium</taxon>
    </lineage>
</organism>
<protein>
    <recommendedName>
        <fullName evidence="4">Gliding motility-associated lipoprotein GldH</fullName>
    </recommendedName>
</protein>